<dbReference type="PANTHER" id="PTHR42940:SF2">
    <property type="entry name" value="DEHYDROGENASE FAMILY OXIDOREDUCTASE, PUTATIVE (JCVI)-RELATED"/>
    <property type="match status" value="1"/>
</dbReference>
<dbReference type="SUPFAM" id="SSF51735">
    <property type="entry name" value="NAD(P)-binding Rossmann-fold domains"/>
    <property type="match status" value="1"/>
</dbReference>
<reference evidence="9" key="1">
    <citation type="submission" date="2020-02" db="EMBL/GenBank/DDBJ databases">
        <title>Identification and distribution of gene clusters putatively required for synthesis of sphingolipid metabolism inhibitors in phylogenetically diverse species of the filamentous fungus Fusarium.</title>
        <authorList>
            <person name="Kim H.-S."/>
            <person name="Busman M."/>
            <person name="Brown D.W."/>
            <person name="Divon H."/>
            <person name="Uhlig S."/>
            <person name="Proctor R.H."/>
        </authorList>
    </citation>
    <scope>NUCLEOTIDE SEQUENCE [LARGE SCALE GENOMIC DNA]</scope>
    <source>
        <strain evidence="9">NRRL 39464</strain>
    </source>
</reference>
<dbReference type="InterPro" id="IPR013149">
    <property type="entry name" value="ADH-like_C"/>
</dbReference>
<dbReference type="GO" id="GO:0005737">
    <property type="term" value="C:cytoplasm"/>
    <property type="evidence" value="ECO:0007669"/>
    <property type="project" value="TreeGrafter"/>
</dbReference>
<dbReference type="SUPFAM" id="SSF50129">
    <property type="entry name" value="GroES-like"/>
    <property type="match status" value="1"/>
</dbReference>
<evidence type="ECO:0000256" key="5">
    <source>
        <dbReference type="ARBA" id="ARBA00023002"/>
    </source>
</evidence>
<dbReference type="SMART" id="SM00829">
    <property type="entry name" value="PKS_ER"/>
    <property type="match status" value="1"/>
</dbReference>
<dbReference type="InterPro" id="IPR036291">
    <property type="entry name" value="NAD(P)-bd_dom_sf"/>
</dbReference>
<keyword evidence="6" id="KW-0520">NAD</keyword>
<dbReference type="PANTHER" id="PTHR42940">
    <property type="entry name" value="ALCOHOL DEHYDROGENASE 1-RELATED"/>
    <property type="match status" value="1"/>
</dbReference>
<evidence type="ECO:0000313" key="10">
    <source>
        <dbReference type="Proteomes" id="UP000558688"/>
    </source>
</evidence>
<evidence type="ECO:0000256" key="1">
    <source>
        <dbReference type="ARBA" id="ARBA00001947"/>
    </source>
</evidence>
<dbReference type="Pfam" id="PF08240">
    <property type="entry name" value="ADH_N"/>
    <property type="match status" value="1"/>
</dbReference>
<evidence type="ECO:0000256" key="7">
    <source>
        <dbReference type="RuleBase" id="RU361277"/>
    </source>
</evidence>
<gene>
    <name evidence="9" type="ORF">FOXYS1_467</name>
</gene>
<sequence length="891" mass="97767">MSSTIPSIQKAALIESPGNDARIVIRSDIPVGNPGENEILIKLDFTGLCGSEIRALSGWGPYNPIVGHEGVGTVVKLGKGVDAGLLNKRVGVKWLYSACGTCTICKRGYPNNCPKQLNTGKHVPGTLQEYMIADTRYVTEIPDELPGEVAAPLLCAGLTMAGAVSKLKGYAEKGDWVVISGSGGGLGHLGVQIASRLNGLRVLAVDTGEPRRKLSLDSGAEHFIDFLTENVEERVKEITGEGASAVLVVTGSQEAFIQAPNLVRNMGIIVTIGLPRNDFNIPLSATICSARSLTVTGVAVGTEEQMKDLLQHALDGTIVPEVKVLEFEECDEARPECANCVRLAFKCEGYGVKLRWTNDAKEHKSAAKGIDSHRTTKRALIPKAAIGSPALPENLQFRSPFPLGSDGRDSLLLRHFVTDISTSLAPFVDDVTGDLWLHPFLRPAIMSLAAANLHQLHLTNQGFPSGDSAPSSNPQMTTVSFYKKQAISLYATAVKTLSNASLEGSDAVGLYLTAVLLLSLFEWDFGSAGSYFTHLDGADTIVCLGFENIISLPWGPLILRSWAKLRHTKFTRQLPFRPLEREKFSETHRKISQLSSRVLDGTGNLQALLTDAFALRNRLVLQICSEKQGIEDHCTLQYWRLWYSKVFGFPYASEVQGHHLTEMHKSQVLDGLYQNEVQLRVWREALPKIAEPIVPKALSNGNIDCRGSSLQHILPWTFLQQEHVLNYLNYLTGKIISSREVLDLYLLNDEFPDPLLPLHPLVVDALSVTEALDPESSIKYDIYGNGPLWIFGTLSTCAPDLRVVNYLLDVVLPRFRPFGSCGPLLETIIQETQIITCIKSEIERGRLTLLCDPDVVLTDDFALDEECMVYTKMAVVGRHRQGFHRDVVAVD</sequence>
<evidence type="ECO:0000256" key="4">
    <source>
        <dbReference type="ARBA" id="ARBA00022833"/>
    </source>
</evidence>
<evidence type="ECO:0000256" key="6">
    <source>
        <dbReference type="ARBA" id="ARBA00023027"/>
    </source>
</evidence>
<keyword evidence="4 7" id="KW-0862">Zinc</keyword>
<dbReference type="InterPro" id="IPR020843">
    <property type="entry name" value="ER"/>
</dbReference>
<dbReference type="Pfam" id="PF00107">
    <property type="entry name" value="ADH_zinc_N"/>
    <property type="match status" value="1"/>
</dbReference>
<dbReference type="Gene3D" id="3.90.180.10">
    <property type="entry name" value="Medium-chain alcohol dehydrogenases, catalytic domain"/>
    <property type="match status" value="1"/>
</dbReference>
<evidence type="ECO:0000313" key="9">
    <source>
        <dbReference type="EMBL" id="KAF5268638.1"/>
    </source>
</evidence>
<feature type="domain" description="Enoyl reductase (ER)" evidence="8">
    <location>
        <begin position="18"/>
        <end position="354"/>
    </location>
</feature>
<dbReference type="InterPro" id="IPR011032">
    <property type="entry name" value="GroES-like_sf"/>
</dbReference>
<organism evidence="9 10">
    <name type="scientific">Fusarium oxysporum</name>
    <name type="common">Fusarium vascular wilt</name>
    <dbReference type="NCBI Taxonomy" id="5507"/>
    <lineage>
        <taxon>Eukaryota</taxon>
        <taxon>Fungi</taxon>
        <taxon>Dikarya</taxon>
        <taxon>Ascomycota</taxon>
        <taxon>Pezizomycotina</taxon>
        <taxon>Sordariomycetes</taxon>
        <taxon>Hypocreomycetidae</taxon>
        <taxon>Hypocreales</taxon>
        <taxon>Nectriaceae</taxon>
        <taxon>Fusarium</taxon>
        <taxon>Fusarium oxysporum species complex</taxon>
    </lineage>
</organism>
<dbReference type="InterPro" id="IPR002328">
    <property type="entry name" value="ADH_Zn_CS"/>
</dbReference>
<comment type="caution">
    <text evidence="9">The sequence shown here is derived from an EMBL/GenBank/DDBJ whole genome shotgun (WGS) entry which is preliminary data.</text>
</comment>
<dbReference type="CDD" id="cd08297">
    <property type="entry name" value="CAD3"/>
    <property type="match status" value="1"/>
</dbReference>
<evidence type="ECO:0000259" key="8">
    <source>
        <dbReference type="SMART" id="SM00829"/>
    </source>
</evidence>
<comment type="cofactor">
    <cofactor evidence="1 7">
        <name>Zn(2+)</name>
        <dbReference type="ChEBI" id="CHEBI:29105"/>
    </cofactor>
</comment>
<evidence type="ECO:0000256" key="3">
    <source>
        <dbReference type="ARBA" id="ARBA00022723"/>
    </source>
</evidence>
<dbReference type="GO" id="GO:0004022">
    <property type="term" value="F:alcohol dehydrogenase (NAD+) activity"/>
    <property type="evidence" value="ECO:0007669"/>
    <property type="project" value="TreeGrafter"/>
</dbReference>
<keyword evidence="5" id="KW-0560">Oxidoreductase</keyword>
<dbReference type="InterPro" id="IPR013154">
    <property type="entry name" value="ADH-like_N"/>
</dbReference>
<name>A0A8H5EQ37_FUSOX</name>
<keyword evidence="3 7" id="KW-0479">Metal-binding</keyword>
<accession>A0A8H5EQ37</accession>
<comment type="similarity">
    <text evidence="2 7">Belongs to the zinc-containing alcohol dehydrogenase family.</text>
</comment>
<evidence type="ECO:0000256" key="2">
    <source>
        <dbReference type="ARBA" id="ARBA00008072"/>
    </source>
</evidence>
<protein>
    <recommendedName>
        <fullName evidence="8">Enoyl reductase (ER) domain-containing protein</fullName>
    </recommendedName>
</protein>
<dbReference type="FunFam" id="3.40.50.720:FF:000039">
    <property type="entry name" value="Alcohol dehydrogenase AdhP"/>
    <property type="match status" value="1"/>
</dbReference>
<dbReference type="EMBL" id="JAAFOW010000068">
    <property type="protein sequence ID" value="KAF5268638.1"/>
    <property type="molecule type" value="Genomic_DNA"/>
</dbReference>
<dbReference type="AlphaFoldDB" id="A0A8H5EQ37"/>
<dbReference type="GO" id="GO:0008270">
    <property type="term" value="F:zinc ion binding"/>
    <property type="evidence" value="ECO:0007669"/>
    <property type="project" value="InterPro"/>
</dbReference>
<dbReference type="Gene3D" id="3.40.50.720">
    <property type="entry name" value="NAD(P)-binding Rossmann-like Domain"/>
    <property type="match status" value="1"/>
</dbReference>
<dbReference type="Proteomes" id="UP000558688">
    <property type="component" value="Unassembled WGS sequence"/>
</dbReference>
<dbReference type="PROSITE" id="PS00059">
    <property type="entry name" value="ADH_ZINC"/>
    <property type="match status" value="1"/>
</dbReference>
<proteinExistence type="inferred from homology"/>